<evidence type="ECO:0000313" key="4">
    <source>
        <dbReference type="Proteomes" id="UP000028939"/>
    </source>
</evidence>
<keyword evidence="1" id="KW-1133">Transmembrane helix</keyword>
<feature type="transmembrane region" description="Helical" evidence="1">
    <location>
        <begin position="7"/>
        <end position="24"/>
    </location>
</feature>
<evidence type="ECO:0000313" key="3">
    <source>
        <dbReference type="EMBL" id="AIL97140.1"/>
    </source>
</evidence>
<proteinExistence type="predicted"/>
<organism evidence="3 4">
    <name type="scientific">Corynebacterium ureicelerivorans</name>
    <dbReference type="NCBI Taxonomy" id="401472"/>
    <lineage>
        <taxon>Bacteria</taxon>
        <taxon>Bacillati</taxon>
        <taxon>Actinomycetota</taxon>
        <taxon>Actinomycetes</taxon>
        <taxon>Mycobacteriales</taxon>
        <taxon>Corynebacteriaceae</taxon>
        <taxon>Corynebacterium</taxon>
    </lineage>
</organism>
<dbReference type="STRING" id="401472.CUREI_07385"/>
<feature type="transmembrane region" description="Helical" evidence="1">
    <location>
        <begin position="51"/>
        <end position="72"/>
    </location>
</feature>
<keyword evidence="1" id="KW-0812">Transmembrane</keyword>
<keyword evidence="1" id="KW-0472">Membrane</keyword>
<feature type="domain" description="DUF1648" evidence="2">
    <location>
        <begin position="13"/>
        <end position="53"/>
    </location>
</feature>
<keyword evidence="4" id="KW-1185">Reference proteome</keyword>
<reference evidence="3 4" key="1">
    <citation type="submission" date="2014-08" db="EMBL/GenBank/DDBJ databases">
        <title>Complete genome sequence of Corynebacterium ureicelerivorans DSM 45051, a lipophilic and urea-splitting isolate from a blood culture of a septicaemia patient.</title>
        <authorList>
            <person name="Tippelt A."/>
            <person name="Albersmeier A."/>
            <person name="Brinkrolf K."/>
            <person name="Ruckert C."/>
            <person name="Tauch A."/>
        </authorList>
    </citation>
    <scope>NUCLEOTIDE SEQUENCE [LARGE SCALE GENOMIC DNA]</scope>
    <source>
        <strain evidence="3 4">IMMIB RIV-2301</strain>
    </source>
</reference>
<feature type="transmembrane region" description="Helical" evidence="1">
    <location>
        <begin position="138"/>
        <end position="157"/>
    </location>
</feature>
<sequence length="241" mass="25900">MPAHYRRYAVAALIYAAGFAYILLRWDAIPDPVPVHIGPTGEADGFASKTLLSTTAAIIIGIVVSAVMPLLLPPRAFARRTVDVPAEDALPYSETAARRVEKLCDASADLVSKIILALAALFAVMNIAMVVPDVSLPFWLEAALWVCFIVYAVVIAVRLTSEKDGIEPDAEEQARNQQLRYQGGMGTYSAPNDPMVAAVLPSNPGKIAVNTAHAPGKRYLRRMILGVVATPVVCIVLTFVM</sequence>
<evidence type="ECO:0000256" key="1">
    <source>
        <dbReference type="SAM" id="Phobius"/>
    </source>
</evidence>
<dbReference type="Proteomes" id="UP000028939">
    <property type="component" value="Chromosome"/>
</dbReference>
<dbReference type="RefSeq" id="WP_038612119.1">
    <property type="nucleotide sequence ID" value="NZ_CP009215.1"/>
</dbReference>
<feature type="transmembrane region" description="Helical" evidence="1">
    <location>
        <begin position="223"/>
        <end position="240"/>
    </location>
</feature>
<name>A0A077HLF2_9CORY</name>
<dbReference type="EMBL" id="CP009215">
    <property type="protein sequence ID" value="AIL97140.1"/>
    <property type="molecule type" value="Genomic_DNA"/>
</dbReference>
<dbReference type="InterPro" id="IPR012867">
    <property type="entry name" value="DUF1648"/>
</dbReference>
<gene>
    <name evidence="3" type="ORF">CUREI_07385</name>
</gene>
<feature type="transmembrane region" description="Helical" evidence="1">
    <location>
        <begin position="110"/>
        <end position="132"/>
    </location>
</feature>
<dbReference type="OrthoDB" id="4418125at2"/>
<accession>A0A077HLF2</accession>
<dbReference type="HOGENOM" id="CLU_1141070_0_0_11"/>
<dbReference type="AlphaFoldDB" id="A0A077HLF2"/>
<evidence type="ECO:0000259" key="2">
    <source>
        <dbReference type="Pfam" id="PF07853"/>
    </source>
</evidence>
<dbReference type="KEGG" id="cuv:CUREI_07385"/>
<protein>
    <recommendedName>
        <fullName evidence="2">DUF1648 domain-containing protein</fullName>
    </recommendedName>
</protein>
<dbReference type="Pfam" id="PF07853">
    <property type="entry name" value="DUF1648"/>
    <property type="match status" value="1"/>
</dbReference>